<sequence>MGSRASFEQPPVADKRSWLRDGFLLTTDKSFLDSAVVNDAFDSDLMWWNDPLEPKQMQKMLDNCLTLSIYAVPDSADEMKRNGGLPRNTKGPNFRMVGFARIVTDYVTFAYLTDVFVLEEFQRKGLASWMMRALKELVGEWPNLRGLILMTHDKAAARMYQRELGAVDFDQGPSAGLVLLEMGGRGKKDVPADH</sequence>
<dbReference type="InterPro" id="IPR016181">
    <property type="entry name" value="Acyl_CoA_acyltransferase"/>
</dbReference>
<dbReference type="PANTHER" id="PTHR43233:SF1">
    <property type="entry name" value="FAMILY N-ACETYLTRANSFERASE, PUTATIVE (AFU_ORTHOLOGUE AFUA_6G03350)-RELATED"/>
    <property type="match status" value="1"/>
</dbReference>
<dbReference type="InterPro" id="IPR053144">
    <property type="entry name" value="Acetyltransferase_Butenolide"/>
</dbReference>
<evidence type="ECO:0000259" key="1">
    <source>
        <dbReference type="PROSITE" id="PS51186"/>
    </source>
</evidence>
<protein>
    <submittedName>
        <fullName evidence="2">Acetyltransferase (GNAT) family domain-containing protein</fullName>
    </submittedName>
</protein>
<reference evidence="2" key="1">
    <citation type="submission" date="2021-09" db="EMBL/GenBank/DDBJ databases">
        <title>A high-quality genome of the endoparasitic fungus Hirsutella rhossiliensis with a comparison of Hirsutella genomes reveals transposable elements contributing to genome size variation.</title>
        <authorList>
            <person name="Lin R."/>
            <person name="Jiao Y."/>
            <person name="Sun X."/>
            <person name="Ling J."/>
            <person name="Xie B."/>
            <person name="Cheng X."/>
        </authorList>
    </citation>
    <scope>NUCLEOTIDE SEQUENCE</scope>
    <source>
        <strain evidence="2">HR02</strain>
    </source>
</reference>
<name>A0A9P8MT06_9HYPO</name>
<dbReference type="SUPFAM" id="SSF55729">
    <property type="entry name" value="Acyl-CoA N-acyltransferases (Nat)"/>
    <property type="match status" value="1"/>
</dbReference>
<accession>A0A9P8MT06</accession>
<keyword evidence="3" id="KW-1185">Reference proteome</keyword>
<evidence type="ECO:0000313" key="2">
    <source>
        <dbReference type="EMBL" id="KAH0958647.1"/>
    </source>
</evidence>
<proteinExistence type="predicted"/>
<dbReference type="InterPro" id="IPR000182">
    <property type="entry name" value="GNAT_dom"/>
</dbReference>
<dbReference type="EMBL" id="JAIZPD010000015">
    <property type="protein sequence ID" value="KAH0958647.1"/>
    <property type="molecule type" value="Genomic_DNA"/>
</dbReference>
<dbReference type="CDD" id="cd04301">
    <property type="entry name" value="NAT_SF"/>
    <property type="match status" value="1"/>
</dbReference>
<dbReference type="PROSITE" id="PS51186">
    <property type="entry name" value="GNAT"/>
    <property type="match status" value="1"/>
</dbReference>
<gene>
    <name evidence="2" type="ORF">HRG_10334</name>
</gene>
<dbReference type="PANTHER" id="PTHR43233">
    <property type="entry name" value="FAMILY N-ACETYLTRANSFERASE, PUTATIVE (AFU_ORTHOLOGUE AFUA_6G03350)-RELATED"/>
    <property type="match status" value="1"/>
</dbReference>
<dbReference type="AlphaFoldDB" id="A0A9P8MT06"/>
<dbReference type="Pfam" id="PF00583">
    <property type="entry name" value="Acetyltransf_1"/>
    <property type="match status" value="1"/>
</dbReference>
<feature type="domain" description="N-acetyltransferase" evidence="1">
    <location>
        <begin position="44"/>
        <end position="191"/>
    </location>
</feature>
<dbReference type="GeneID" id="68359463"/>
<comment type="caution">
    <text evidence="2">The sequence shown here is derived from an EMBL/GenBank/DDBJ whole genome shotgun (WGS) entry which is preliminary data.</text>
</comment>
<dbReference type="Gene3D" id="3.40.630.30">
    <property type="match status" value="1"/>
</dbReference>
<dbReference type="Proteomes" id="UP000824596">
    <property type="component" value="Unassembled WGS sequence"/>
</dbReference>
<dbReference type="GO" id="GO:0016747">
    <property type="term" value="F:acyltransferase activity, transferring groups other than amino-acyl groups"/>
    <property type="evidence" value="ECO:0007669"/>
    <property type="project" value="InterPro"/>
</dbReference>
<evidence type="ECO:0000313" key="3">
    <source>
        <dbReference type="Proteomes" id="UP000824596"/>
    </source>
</evidence>
<organism evidence="2 3">
    <name type="scientific">Hirsutella rhossiliensis</name>
    <dbReference type="NCBI Taxonomy" id="111463"/>
    <lineage>
        <taxon>Eukaryota</taxon>
        <taxon>Fungi</taxon>
        <taxon>Dikarya</taxon>
        <taxon>Ascomycota</taxon>
        <taxon>Pezizomycotina</taxon>
        <taxon>Sordariomycetes</taxon>
        <taxon>Hypocreomycetidae</taxon>
        <taxon>Hypocreales</taxon>
        <taxon>Ophiocordycipitaceae</taxon>
        <taxon>Hirsutella</taxon>
    </lineage>
</organism>
<dbReference type="OrthoDB" id="10039976at2759"/>
<dbReference type="RefSeq" id="XP_044716160.1">
    <property type="nucleotide sequence ID" value="XM_044868805.1"/>
</dbReference>